<evidence type="ECO:0000256" key="8">
    <source>
        <dbReference type="SAM" id="MobiDB-lite"/>
    </source>
</evidence>
<dbReference type="OMA" id="MTKVHHA"/>
<evidence type="ECO:0000256" key="5">
    <source>
        <dbReference type="ARBA" id="ARBA00024360"/>
    </source>
</evidence>
<dbReference type="InterPro" id="IPR004255">
    <property type="entry name" value="O-acyltransferase_WSD1_N"/>
</dbReference>
<evidence type="ECO:0000256" key="7">
    <source>
        <dbReference type="ARBA" id="ARBA00048109"/>
    </source>
</evidence>
<dbReference type="GO" id="GO:0047196">
    <property type="term" value="F:long-chain-alcohol O-fatty-acyltransferase activity"/>
    <property type="evidence" value="ECO:0007669"/>
    <property type="project" value="UniProtKB-EC"/>
</dbReference>
<evidence type="ECO:0000313" key="11">
    <source>
        <dbReference type="EMBL" id="OJT08575.1"/>
    </source>
</evidence>
<organism evidence="11 12">
    <name type="scientific">Trametes pubescens</name>
    <name type="common">White-rot fungus</name>
    <dbReference type="NCBI Taxonomy" id="154538"/>
    <lineage>
        <taxon>Eukaryota</taxon>
        <taxon>Fungi</taxon>
        <taxon>Dikarya</taxon>
        <taxon>Basidiomycota</taxon>
        <taxon>Agaricomycotina</taxon>
        <taxon>Agaricomycetes</taxon>
        <taxon>Polyporales</taxon>
        <taxon>Polyporaceae</taxon>
        <taxon>Trametes</taxon>
    </lineage>
</organism>
<keyword evidence="4" id="KW-0012">Acyltransferase</keyword>
<evidence type="ECO:0000313" key="12">
    <source>
        <dbReference type="Proteomes" id="UP000184267"/>
    </source>
</evidence>
<comment type="catalytic activity">
    <reaction evidence="6">
        <text>a long chain fatty alcohol + a fatty acyl-CoA = a long-chain alcohol wax ester + CoA</text>
        <dbReference type="Rhea" id="RHEA:38443"/>
        <dbReference type="ChEBI" id="CHEBI:17135"/>
        <dbReference type="ChEBI" id="CHEBI:57287"/>
        <dbReference type="ChEBI" id="CHEBI:77636"/>
        <dbReference type="ChEBI" id="CHEBI:235323"/>
        <dbReference type="EC" id="2.3.1.75"/>
    </reaction>
</comment>
<comment type="pathway">
    <text evidence="1">Glycerolipid metabolism; triacylglycerol biosynthesis.</text>
</comment>
<dbReference type="Proteomes" id="UP000184267">
    <property type="component" value="Unassembled WGS sequence"/>
</dbReference>
<dbReference type="GO" id="GO:0004144">
    <property type="term" value="F:diacylglycerol O-acyltransferase activity"/>
    <property type="evidence" value="ECO:0007669"/>
    <property type="project" value="UniProtKB-EC"/>
</dbReference>
<dbReference type="STRING" id="154538.A0A1M2VLV3"/>
<dbReference type="InterPro" id="IPR009721">
    <property type="entry name" value="O-acyltransferase_WSD1_C"/>
</dbReference>
<dbReference type="OrthoDB" id="619536at2759"/>
<accession>A0A1M2VLV3</accession>
<dbReference type="InterPro" id="IPR045034">
    <property type="entry name" value="O-acyltransferase_WSD1-like"/>
</dbReference>
<dbReference type="GO" id="GO:0019432">
    <property type="term" value="P:triglyceride biosynthetic process"/>
    <property type="evidence" value="ECO:0007669"/>
    <property type="project" value="UniProtKB-UniPathway"/>
</dbReference>
<name>A0A1M2VLV3_TRAPU</name>
<evidence type="ECO:0000256" key="1">
    <source>
        <dbReference type="ARBA" id="ARBA00004771"/>
    </source>
</evidence>
<comment type="catalytic activity">
    <reaction evidence="7">
        <text>an acyl-CoA + a 1,2-diacyl-sn-glycerol = a triacyl-sn-glycerol + CoA</text>
        <dbReference type="Rhea" id="RHEA:10868"/>
        <dbReference type="ChEBI" id="CHEBI:17815"/>
        <dbReference type="ChEBI" id="CHEBI:57287"/>
        <dbReference type="ChEBI" id="CHEBI:58342"/>
        <dbReference type="ChEBI" id="CHEBI:64615"/>
        <dbReference type="EC" id="2.3.1.20"/>
    </reaction>
</comment>
<keyword evidence="3" id="KW-0808">Transferase</keyword>
<feature type="domain" description="O-acyltransferase WSD1 C-terminal" evidence="10">
    <location>
        <begin position="509"/>
        <end position="604"/>
    </location>
</feature>
<dbReference type="PANTHER" id="PTHR31650:SF1">
    <property type="entry name" value="WAX ESTER SYNTHASE_DIACYLGLYCEROL ACYLTRANSFERASE 4-RELATED"/>
    <property type="match status" value="1"/>
</dbReference>
<dbReference type="Pfam" id="PF03007">
    <property type="entry name" value="WS_DGAT_cat"/>
    <property type="match status" value="1"/>
</dbReference>
<feature type="domain" description="O-acyltransferase WSD1-like N-terminal" evidence="9">
    <location>
        <begin position="100"/>
        <end position="210"/>
    </location>
</feature>
<dbReference type="Pfam" id="PF06974">
    <property type="entry name" value="WS_DGAT_C"/>
    <property type="match status" value="1"/>
</dbReference>
<evidence type="ECO:0000259" key="9">
    <source>
        <dbReference type="Pfam" id="PF03007"/>
    </source>
</evidence>
<dbReference type="GO" id="GO:0005886">
    <property type="term" value="C:plasma membrane"/>
    <property type="evidence" value="ECO:0007669"/>
    <property type="project" value="TreeGrafter"/>
</dbReference>
<reference evidence="11 12" key="1">
    <citation type="submission" date="2016-10" db="EMBL/GenBank/DDBJ databases">
        <title>Genome sequence of the basidiomycete white-rot fungus Trametes pubescens.</title>
        <authorList>
            <person name="Makela M.R."/>
            <person name="Granchi Z."/>
            <person name="Peng M."/>
            <person name="De Vries R.P."/>
            <person name="Grigoriev I."/>
            <person name="Riley R."/>
            <person name="Hilden K."/>
        </authorList>
    </citation>
    <scope>NUCLEOTIDE SEQUENCE [LARGE SCALE GENOMIC DNA]</scope>
    <source>
        <strain evidence="11 12">FBCC735</strain>
    </source>
</reference>
<comment type="caution">
    <text evidence="11">The sequence shown here is derived from an EMBL/GenBank/DDBJ whole genome shotgun (WGS) entry which is preliminary data.</text>
</comment>
<feature type="region of interest" description="Disordered" evidence="8">
    <location>
        <begin position="1"/>
        <end position="29"/>
    </location>
</feature>
<evidence type="ECO:0000256" key="6">
    <source>
        <dbReference type="ARBA" id="ARBA00047604"/>
    </source>
</evidence>
<sequence>MALKVNGHLHVGDGSPDTPASYYYSEDDIRPPVPEDIDDKLRKLGPYNDVASRVTGLITREAAERKNTIGGVDHMWVMLSDVADFNPACTSIFTLRNRVTLEMLADQLTKQGEKFPRYRQRLEGTGRLLHGATFVDDPDFNILDHIRVKSLPEPAGKRELDALVGEIIAEPWDLSAQLFEAVLVENYRDEDGAVCAVIARGHHTLADGQGFVISQLYMTSYYDDLRDMMDGAANKLSKAKRGLLLPSEYSKSLKPLDRYSSDHPAAPFVHLFLGLVFWLSMVYSNLVSIFWSSYQALRLAAFFLFTFWRIEMVVDEQLDKRTEDREASSSKVFSMQDVKLCQQAFSGRRPGAAVAGVPKDQRKNVRSKTKHVTLNDVVCSIMVDVLAAEIEAKPAPRSTWGKVKRSVNKVLPSPVPFFIPISIRAPGDWSMRNLSTGSNVYLHPSPNPSADASVRAIYEHIHKCRHELSLFKHSVWPKVCFHILQLSGQAPVLFPLSWFPKRKEHLWHVRFMRRWVLKPIADACLQSFTGILTNIPGPSKKPITMAGVEVAKWAALPPQAGAGTVAIGIISYAGGISIAVSADAVPASAGVARRLCAGFERRFELYVARAKEVLEHQD</sequence>
<dbReference type="AlphaFoldDB" id="A0A1M2VLV3"/>
<comment type="similarity">
    <text evidence="5">In the N-terminal section; belongs to the long-chain O-acyltransferase family.</text>
</comment>
<evidence type="ECO:0000259" key="10">
    <source>
        <dbReference type="Pfam" id="PF06974"/>
    </source>
</evidence>
<dbReference type="EMBL" id="MNAD01001029">
    <property type="protein sequence ID" value="OJT08575.1"/>
    <property type="molecule type" value="Genomic_DNA"/>
</dbReference>
<protein>
    <submittedName>
        <fullName evidence="11">Uncharacterized protein</fullName>
    </submittedName>
</protein>
<keyword evidence="12" id="KW-1185">Reference proteome</keyword>
<dbReference type="PANTHER" id="PTHR31650">
    <property type="entry name" value="O-ACYLTRANSFERASE (WSD1-LIKE) FAMILY PROTEIN"/>
    <property type="match status" value="1"/>
</dbReference>
<dbReference type="UniPathway" id="UPA00282"/>
<evidence type="ECO:0000256" key="3">
    <source>
        <dbReference type="ARBA" id="ARBA00022679"/>
    </source>
</evidence>
<gene>
    <name evidence="11" type="ORF">TRAPUB_502</name>
</gene>
<comment type="pathway">
    <text evidence="2">Lipid metabolism.</text>
</comment>
<evidence type="ECO:0000256" key="4">
    <source>
        <dbReference type="ARBA" id="ARBA00023315"/>
    </source>
</evidence>
<proteinExistence type="inferred from homology"/>
<evidence type="ECO:0000256" key="2">
    <source>
        <dbReference type="ARBA" id="ARBA00005189"/>
    </source>
</evidence>